<feature type="region of interest" description="Disordered" evidence="1">
    <location>
        <begin position="187"/>
        <end position="210"/>
    </location>
</feature>
<dbReference type="Proteomes" id="UP000078542">
    <property type="component" value="Unassembled WGS sequence"/>
</dbReference>
<evidence type="ECO:0000313" key="3">
    <source>
        <dbReference type="Proteomes" id="UP000078542"/>
    </source>
</evidence>
<feature type="compositionally biased region" description="Polar residues" evidence="1">
    <location>
        <begin position="192"/>
        <end position="204"/>
    </location>
</feature>
<accession>A0A151IB40</accession>
<proteinExistence type="predicted"/>
<organism evidence="2 3">
    <name type="scientific">Cyphomyrmex costatus</name>
    <dbReference type="NCBI Taxonomy" id="456900"/>
    <lineage>
        <taxon>Eukaryota</taxon>
        <taxon>Metazoa</taxon>
        <taxon>Ecdysozoa</taxon>
        <taxon>Arthropoda</taxon>
        <taxon>Hexapoda</taxon>
        <taxon>Insecta</taxon>
        <taxon>Pterygota</taxon>
        <taxon>Neoptera</taxon>
        <taxon>Endopterygota</taxon>
        <taxon>Hymenoptera</taxon>
        <taxon>Apocrita</taxon>
        <taxon>Aculeata</taxon>
        <taxon>Formicoidea</taxon>
        <taxon>Formicidae</taxon>
        <taxon>Myrmicinae</taxon>
        <taxon>Cyphomyrmex</taxon>
    </lineage>
</organism>
<gene>
    <name evidence="2" type="ORF">ALC62_12450</name>
</gene>
<evidence type="ECO:0000256" key="1">
    <source>
        <dbReference type="SAM" id="MobiDB-lite"/>
    </source>
</evidence>
<name>A0A151IB40_9HYME</name>
<evidence type="ECO:0000313" key="2">
    <source>
        <dbReference type="EMBL" id="KYM96874.1"/>
    </source>
</evidence>
<protein>
    <submittedName>
        <fullName evidence="2">Uncharacterized protein</fullName>
    </submittedName>
</protein>
<reference evidence="2 3" key="1">
    <citation type="submission" date="2016-03" db="EMBL/GenBank/DDBJ databases">
        <title>Cyphomyrmex costatus WGS genome.</title>
        <authorList>
            <person name="Nygaard S."/>
            <person name="Hu H."/>
            <person name="Boomsma J."/>
            <person name="Zhang G."/>
        </authorList>
    </citation>
    <scope>NUCLEOTIDE SEQUENCE [LARGE SCALE GENOMIC DNA]</scope>
    <source>
        <strain evidence="2">MS0001</strain>
        <tissue evidence="2">Whole body</tissue>
    </source>
</reference>
<sequence>MHFGMLFGKFVWNGTTVTIELSRQSESLKKAQLVTREVQMASAFAHRLFTRGHVKYVRFHGDRAAERGRNEFHSRLSLAIRLDAFPPAPFLLVKTWGTGKSGRSEDSEGATRDLSMIYSTRANPDLNARQQPCVGVLYRSVQRWSTPIRIPGWGPELARLFSLALCHEARDPAIRVNMNRFMHLSAVKPHKSPSNSNENEQAIANETIEF</sequence>
<dbReference type="AlphaFoldDB" id="A0A151IB40"/>
<keyword evidence="3" id="KW-1185">Reference proteome</keyword>
<dbReference type="EMBL" id="KQ978125">
    <property type="protein sequence ID" value="KYM96874.1"/>
    <property type="molecule type" value="Genomic_DNA"/>
</dbReference>